<dbReference type="EMBL" id="CP047121">
    <property type="protein sequence ID" value="QHB50811.1"/>
    <property type="molecule type" value="Genomic_DNA"/>
</dbReference>
<dbReference type="AlphaFoldDB" id="A0A6P1E6F1"/>
<organism evidence="7 8">
    <name type="scientific">Lentilactobacillus hilgardii</name>
    <name type="common">Lactobacillus hilgardii</name>
    <dbReference type="NCBI Taxonomy" id="1588"/>
    <lineage>
        <taxon>Bacteria</taxon>
        <taxon>Bacillati</taxon>
        <taxon>Bacillota</taxon>
        <taxon>Bacilli</taxon>
        <taxon>Lactobacillales</taxon>
        <taxon>Lactobacillaceae</taxon>
        <taxon>Lentilactobacillus</taxon>
    </lineage>
</organism>
<evidence type="ECO:0000256" key="1">
    <source>
        <dbReference type="ARBA" id="ARBA00001947"/>
    </source>
</evidence>
<dbReference type="PANTHER" id="PTHR43808">
    <property type="entry name" value="ACETYLORNITHINE DEACETYLASE"/>
    <property type="match status" value="1"/>
</dbReference>
<dbReference type="SUPFAM" id="SSF55031">
    <property type="entry name" value="Bacterial exopeptidase dimerisation domain"/>
    <property type="match status" value="1"/>
</dbReference>
<dbReference type="GO" id="GO:0046872">
    <property type="term" value="F:metal ion binding"/>
    <property type="evidence" value="ECO:0007669"/>
    <property type="project" value="UniProtKB-KW"/>
</dbReference>
<accession>A0A6P1E6F1</accession>
<evidence type="ECO:0000313" key="7">
    <source>
        <dbReference type="EMBL" id="QHB50811.1"/>
    </source>
</evidence>
<proteinExistence type="inferred from homology"/>
<dbReference type="GeneID" id="69056836"/>
<feature type="domain" description="Peptidase M20 dimerisation" evidence="6">
    <location>
        <begin position="225"/>
        <end position="332"/>
    </location>
</feature>
<evidence type="ECO:0000259" key="6">
    <source>
        <dbReference type="Pfam" id="PF07687"/>
    </source>
</evidence>
<reference evidence="7 8" key="1">
    <citation type="submission" date="2019-12" db="EMBL/GenBank/DDBJ databases">
        <title>Lactobacillus hilgardii FLUB.</title>
        <authorList>
            <person name="Gustaw K."/>
        </authorList>
    </citation>
    <scope>NUCLEOTIDE SEQUENCE [LARGE SCALE GENOMIC DNA]</scope>
    <source>
        <strain evidence="7 8">FLUB</strain>
    </source>
</reference>
<dbReference type="PROSITE" id="PS00758">
    <property type="entry name" value="ARGE_DAPE_CPG2_1"/>
    <property type="match status" value="1"/>
</dbReference>
<evidence type="ECO:0000313" key="8">
    <source>
        <dbReference type="Proteomes" id="UP000465035"/>
    </source>
</evidence>
<dbReference type="InterPro" id="IPR050072">
    <property type="entry name" value="Peptidase_M20A"/>
</dbReference>
<keyword evidence="4 7" id="KW-0378">Hydrolase</keyword>
<dbReference type="GO" id="GO:0016787">
    <property type="term" value="F:hydrolase activity"/>
    <property type="evidence" value="ECO:0007669"/>
    <property type="project" value="UniProtKB-KW"/>
</dbReference>
<dbReference type="InterPro" id="IPR001261">
    <property type="entry name" value="ArgE/DapE_CS"/>
</dbReference>
<evidence type="ECO:0000256" key="3">
    <source>
        <dbReference type="ARBA" id="ARBA00022723"/>
    </source>
</evidence>
<dbReference type="InterPro" id="IPR002933">
    <property type="entry name" value="Peptidase_M20"/>
</dbReference>
<dbReference type="InterPro" id="IPR011650">
    <property type="entry name" value="Peptidase_M20_dimer"/>
</dbReference>
<name>A0A6P1E6F1_LENHI</name>
<keyword evidence="5" id="KW-0862">Zinc</keyword>
<comment type="cofactor">
    <cofactor evidence="1">
        <name>Zn(2+)</name>
        <dbReference type="ChEBI" id="CHEBI:29105"/>
    </cofactor>
</comment>
<dbReference type="NCBIfam" id="NF006365">
    <property type="entry name" value="PRK08588.1"/>
    <property type="match status" value="1"/>
</dbReference>
<dbReference type="SUPFAM" id="SSF53187">
    <property type="entry name" value="Zn-dependent exopeptidases"/>
    <property type="match status" value="1"/>
</dbReference>
<sequence>MPLNDDTYHRKHGVDIFMKEKDKIQIVRDLIAIRTVNDNEQQAADYLVSLLHKHGIAAKSIIQFPGRSNVVAEIGDGQHPKLGFSGHLDTVHEGQLSTWKTPPFEATLKDGRIYGRGTSDMKAGLAQFIITMIDLHDQNLPKHGTLRLLATISEELTEEGAAFLSNEGYGDDLDAMLFSEPTGVPTDQLDTYFSSGAAIISPKKLDELYTALEDSSAPEQHFIINAHKGWMSYTVTSHGKAAHSSMPKLGINAIDNLVQYYIAEKALYHSLTERNPNLGKTVYAPDVFIGGKQVNSIPDLAYEKVKVRTIPELPNEKLVHKLQELVRELNKKPNFDLKLDVEQSENPVANRGTNQLATILQAHAKATLREALPLPTIGSSMGTDASEFRRHNSTGEFLIIGPGNTTAHQSNEYVEIATFLNMQQLFKQVAIAYLN</sequence>
<gene>
    <name evidence="7" type="ORF">GQR93_00535</name>
</gene>
<protein>
    <submittedName>
        <fullName evidence="7">M20/M25/M40 family metallo-hydrolase</fullName>
    </submittedName>
</protein>
<dbReference type="Pfam" id="PF01546">
    <property type="entry name" value="Peptidase_M20"/>
    <property type="match status" value="1"/>
</dbReference>
<keyword evidence="3" id="KW-0479">Metal-binding</keyword>
<dbReference type="CDD" id="cd08659">
    <property type="entry name" value="M20_ArgE_DapE-like"/>
    <property type="match status" value="1"/>
</dbReference>
<dbReference type="Proteomes" id="UP000465035">
    <property type="component" value="Chromosome"/>
</dbReference>
<dbReference type="RefSeq" id="WP_003551213.1">
    <property type="nucleotide sequence ID" value="NZ_CABKOL010000106.1"/>
</dbReference>
<dbReference type="PANTHER" id="PTHR43808:SF8">
    <property type="entry name" value="PEPTIDASE M20 DIMERISATION DOMAIN-CONTAINING PROTEIN"/>
    <property type="match status" value="1"/>
</dbReference>
<comment type="similarity">
    <text evidence="2">Belongs to the peptidase M20A family.</text>
</comment>
<evidence type="ECO:0000256" key="2">
    <source>
        <dbReference type="ARBA" id="ARBA00006247"/>
    </source>
</evidence>
<evidence type="ECO:0000256" key="5">
    <source>
        <dbReference type="ARBA" id="ARBA00022833"/>
    </source>
</evidence>
<dbReference type="Gene3D" id="3.40.630.10">
    <property type="entry name" value="Zn peptidases"/>
    <property type="match status" value="2"/>
</dbReference>
<dbReference type="Pfam" id="PF07687">
    <property type="entry name" value="M20_dimer"/>
    <property type="match status" value="1"/>
</dbReference>
<dbReference type="InterPro" id="IPR036264">
    <property type="entry name" value="Bact_exopeptidase_dim_dom"/>
</dbReference>
<dbReference type="Gene3D" id="3.30.70.360">
    <property type="match status" value="1"/>
</dbReference>
<evidence type="ECO:0000256" key="4">
    <source>
        <dbReference type="ARBA" id="ARBA00022801"/>
    </source>
</evidence>